<dbReference type="EMBL" id="JAUNZN010000043">
    <property type="protein sequence ID" value="KAK4806332.1"/>
    <property type="molecule type" value="Genomic_DNA"/>
</dbReference>
<dbReference type="InterPro" id="IPR048465">
    <property type="entry name" value="Maestro-like_HEAT"/>
</dbReference>
<evidence type="ECO:0000313" key="7">
    <source>
        <dbReference type="Proteomes" id="UP001333110"/>
    </source>
</evidence>
<dbReference type="InterPro" id="IPR055406">
    <property type="entry name" value="HEAT_Maestro"/>
</dbReference>
<feature type="domain" description="Maestro-like HEAT-repeats" evidence="3">
    <location>
        <begin position="271"/>
        <end position="466"/>
    </location>
</feature>
<sequence>MAERPPSRPKVAWEEDEASQESSSSLEPDELDMVEPLLRDAAWLDLYLKDIQESIDIIQAFVMSPKKEEGRKVEFLQYVCILCGTSRCYGFTERLHVFCQRYELAENIKVLLEEEPSDQLCTAVRINAMLAIAEMSTSVRLAPLSLCSSVQTVLEGKEKSLLEVCFSSVFLLPPEEEMQDLDAYLYFETLNTMDTMLETMVLSFPASRVSEELQNILQMLLNFTHSETVAVRERALGRISTLSYLLATNSTLEDWNKFGSDTYGPVCYAEIQIPILGQLLGRLLLFRSSKDETLCQALPALYFLYEFIQKQKSRSVSKDEAQQLHWEPETTSWLYSPTTADFTMEFANYLQPSERTDIVLVAIEATRDSSIFDKEAARKMLDLVMRNPDFWLADVPKIMKCIHENLECINRESARQSVQSLLLLLTDWYATQVVVSLLKFSPPGDSTDMAIWEVMLSVPQTLEKILKELLSKLQGMKLHSLSPSATELMASREFQSEDLGDESHVESSQRHPDLVMVSLVLGGLITLSERPDMETLPFTQARKMQVLLPRIMEVLQDGDRDIKTKALVVFRNVMGHLKRKEASPFAVQLVEELLPLFDDSTFPPSYQESSQLRELSISLFRDLVESVVGSNKKRMKNDMWRVLVPLFLRMSDQTDSVAKASGEALLAAAELLKWKELRHLVQTQQTWRIGECLLERDRSRAEEYLNRSLPYLKDAQATLREAAVRFIGEPQPPGPSDLAKRQHCLDLFPGSSDHPHPGLSKGAAGIRTHPASTVLLLLLLLSQAELQLFSGKWLYFNKAGTRSSNPWCPSDM</sequence>
<protein>
    <submittedName>
        <fullName evidence="6">Uncharacterized protein</fullName>
    </submittedName>
</protein>
<keyword evidence="7" id="KW-1185">Reference proteome</keyword>
<evidence type="ECO:0000256" key="2">
    <source>
        <dbReference type="SAM" id="MobiDB-lite"/>
    </source>
</evidence>
<dbReference type="Pfam" id="PF23210">
    <property type="entry name" value="HEAT_Maestro_2"/>
    <property type="match status" value="1"/>
</dbReference>
<gene>
    <name evidence="6" type="ORF">QYF61_008518</name>
</gene>
<feature type="region of interest" description="Disordered" evidence="2">
    <location>
        <begin position="1"/>
        <end position="29"/>
    </location>
</feature>
<dbReference type="PANTHER" id="PTHR23120">
    <property type="entry name" value="MAESTRO-RELATED HEAT DOMAIN-CONTAINING"/>
    <property type="match status" value="1"/>
</dbReference>
<comment type="caution">
    <text evidence="6">The sequence shown here is derived from an EMBL/GenBank/DDBJ whole genome shotgun (WGS) entry which is preliminary data.</text>
</comment>
<evidence type="ECO:0000259" key="3">
    <source>
        <dbReference type="Pfam" id="PF21047"/>
    </source>
</evidence>
<feature type="domain" description="MROH2B-like HEAT-repeats" evidence="4">
    <location>
        <begin position="94"/>
        <end position="201"/>
    </location>
</feature>
<dbReference type="InterPro" id="IPR016024">
    <property type="entry name" value="ARM-type_fold"/>
</dbReference>
<dbReference type="InterPro" id="IPR055408">
    <property type="entry name" value="HEAT_MROH2B-like"/>
</dbReference>
<name>A0AAN7MYB5_MYCAM</name>
<dbReference type="GO" id="GO:0005737">
    <property type="term" value="C:cytoplasm"/>
    <property type="evidence" value="ECO:0007669"/>
    <property type="project" value="TreeGrafter"/>
</dbReference>
<dbReference type="InterPro" id="IPR011989">
    <property type="entry name" value="ARM-like"/>
</dbReference>
<dbReference type="PANTHER" id="PTHR23120:SF42">
    <property type="entry name" value="MAESTRO HEAT-LIKE REPEAT FAMILY MEMBER 3"/>
    <property type="match status" value="1"/>
</dbReference>
<dbReference type="SUPFAM" id="SSF48371">
    <property type="entry name" value="ARM repeat"/>
    <property type="match status" value="1"/>
</dbReference>
<organism evidence="6 7">
    <name type="scientific">Mycteria americana</name>
    <name type="common">Wood stork</name>
    <dbReference type="NCBI Taxonomy" id="33587"/>
    <lineage>
        <taxon>Eukaryota</taxon>
        <taxon>Metazoa</taxon>
        <taxon>Chordata</taxon>
        <taxon>Craniata</taxon>
        <taxon>Vertebrata</taxon>
        <taxon>Euteleostomi</taxon>
        <taxon>Archelosauria</taxon>
        <taxon>Archosauria</taxon>
        <taxon>Dinosauria</taxon>
        <taxon>Saurischia</taxon>
        <taxon>Theropoda</taxon>
        <taxon>Coelurosauria</taxon>
        <taxon>Aves</taxon>
        <taxon>Neognathae</taxon>
        <taxon>Neoaves</taxon>
        <taxon>Aequornithes</taxon>
        <taxon>Ciconiiformes</taxon>
        <taxon>Ciconiidae</taxon>
        <taxon>Mycteria</taxon>
    </lineage>
</organism>
<evidence type="ECO:0000259" key="5">
    <source>
        <dbReference type="Pfam" id="PF23227"/>
    </source>
</evidence>
<dbReference type="Pfam" id="PF21047">
    <property type="entry name" value="HEAT_Maestro"/>
    <property type="match status" value="1"/>
</dbReference>
<dbReference type="InterPro" id="IPR045206">
    <property type="entry name" value="Maestro_heat-like_prot"/>
</dbReference>
<evidence type="ECO:0000259" key="4">
    <source>
        <dbReference type="Pfam" id="PF23210"/>
    </source>
</evidence>
<proteinExistence type="predicted"/>
<keyword evidence="1" id="KW-0677">Repeat</keyword>
<reference evidence="6 7" key="1">
    <citation type="journal article" date="2023" name="J. Hered.">
        <title>Chromosome-level genome of the wood stork (Mycteria americana) provides insight into avian chromosome evolution.</title>
        <authorList>
            <person name="Flamio R. Jr."/>
            <person name="Ramstad K.M."/>
        </authorList>
    </citation>
    <scope>NUCLEOTIDE SEQUENCE [LARGE SCALE GENOMIC DNA]</scope>
    <source>
        <strain evidence="6">JAX WOST 10</strain>
    </source>
</reference>
<evidence type="ECO:0000256" key="1">
    <source>
        <dbReference type="ARBA" id="ARBA00022737"/>
    </source>
</evidence>
<dbReference type="Gene3D" id="1.25.10.10">
    <property type="entry name" value="Leucine-rich Repeat Variant"/>
    <property type="match status" value="1"/>
</dbReference>
<dbReference type="AlphaFoldDB" id="A0AAN7MYB5"/>
<accession>A0AAN7MYB5</accession>
<dbReference type="Proteomes" id="UP001333110">
    <property type="component" value="Unassembled WGS sequence"/>
</dbReference>
<dbReference type="Pfam" id="PF23227">
    <property type="entry name" value="HEAT_MROH2B_C"/>
    <property type="match status" value="1"/>
</dbReference>
<feature type="domain" description="Maestro/Maestro-like HEAT-repeats" evidence="5">
    <location>
        <begin position="505"/>
        <end position="728"/>
    </location>
</feature>
<evidence type="ECO:0000313" key="6">
    <source>
        <dbReference type="EMBL" id="KAK4806332.1"/>
    </source>
</evidence>